<gene>
    <name evidence="8" type="ORF">LPQ35_02000</name>
</gene>
<keyword evidence="3" id="KW-0479">Metal-binding</keyword>
<dbReference type="Proteomes" id="UP001492541">
    <property type="component" value="Chromosome"/>
</dbReference>
<dbReference type="CDD" id="cd03426">
    <property type="entry name" value="NUDIX_CoAse_Nudt7"/>
    <property type="match status" value="1"/>
</dbReference>
<dbReference type="SUPFAM" id="SSF55811">
    <property type="entry name" value="Nudix"/>
    <property type="match status" value="1"/>
</dbReference>
<keyword evidence="5" id="KW-0460">Magnesium</keyword>
<keyword evidence="6" id="KW-0464">Manganese</keyword>
<comment type="cofactor">
    <cofactor evidence="1">
        <name>Mn(2+)</name>
        <dbReference type="ChEBI" id="CHEBI:29035"/>
    </cofactor>
</comment>
<dbReference type="PROSITE" id="PS00893">
    <property type="entry name" value="NUDIX_BOX"/>
    <property type="match status" value="1"/>
</dbReference>
<feature type="domain" description="Nudix hydrolase" evidence="7">
    <location>
        <begin position="21"/>
        <end position="153"/>
    </location>
</feature>
<organism evidence="8 9">
    <name type="scientific">Geoglobus acetivorans</name>
    <dbReference type="NCBI Taxonomy" id="565033"/>
    <lineage>
        <taxon>Archaea</taxon>
        <taxon>Methanobacteriati</taxon>
        <taxon>Methanobacteriota</taxon>
        <taxon>Archaeoglobi</taxon>
        <taxon>Archaeoglobales</taxon>
        <taxon>Archaeoglobaceae</taxon>
        <taxon>Geoglobus</taxon>
    </lineage>
</organism>
<dbReference type="InterPro" id="IPR000086">
    <property type="entry name" value="NUDIX_hydrolase_dom"/>
</dbReference>
<sequence length="184" mass="20864">MRLHEMLANILDSTLEYVRTERIAAILIPIVNSKHPEIVMIKRKKTLSRSAGHIAFPGGMKDEDESPVDTALRETEEEIGVDAEKVEVLGFLTPQEVIEHRIKIHPVVGVIDKAEFIKNDAEVDRILVDRLDLVLKSRRIADWGPNFECDGELVWGASSRILDDLYMRIIRNFGGIDAFFEMLG</sequence>
<reference evidence="8 9" key="1">
    <citation type="submission" date="2021-11" db="EMBL/GenBank/DDBJ databases">
        <title>Whole genome of Geoglobus acetivorans.</title>
        <authorList>
            <person name="Liu D."/>
        </authorList>
    </citation>
    <scope>NUCLEOTIDE SEQUENCE [LARGE SCALE GENOMIC DNA]</scope>
    <source>
        <strain evidence="8 9">SBH6</strain>
    </source>
</reference>
<evidence type="ECO:0000259" key="7">
    <source>
        <dbReference type="PROSITE" id="PS51462"/>
    </source>
</evidence>
<evidence type="ECO:0000256" key="1">
    <source>
        <dbReference type="ARBA" id="ARBA00001936"/>
    </source>
</evidence>
<evidence type="ECO:0000313" key="8">
    <source>
        <dbReference type="EMBL" id="XAT64164.1"/>
    </source>
</evidence>
<accession>A0ABZ3H4E3</accession>
<name>A0ABZ3H4E3_GEOAI</name>
<dbReference type="InterPro" id="IPR015797">
    <property type="entry name" value="NUDIX_hydrolase-like_dom_sf"/>
</dbReference>
<evidence type="ECO:0000313" key="9">
    <source>
        <dbReference type="Proteomes" id="UP001492541"/>
    </source>
</evidence>
<keyword evidence="4" id="KW-0378">Hydrolase</keyword>
<evidence type="ECO:0000256" key="5">
    <source>
        <dbReference type="ARBA" id="ARBA00022842"/>
    </source>
</evidence>
<comment type="cofactor">
    <cofactor evidence="2">
        <name>Mg(2+)</name>
        <dbReference type="ChEBI" id="CHEBI:18420"/>
    </cofactor>
</comment>
<dbReference type="PANTHER" id="PTHR12992">
    <property type="entry name" value="NUDIX HYDROLASE"/>
    <property type="match status" value="1"/>
</dbReference>
<dbReference type="EMBL" id="CP087714">
    <property type="protein sequence ID" value="XAT64164.1"/>
    <property type="molecule type" value="Genomic_DNA"/>
</dbReference>
<protein>
    <submittedName>
        <fullName evidence="8">CoA pyrophosphatase</fullName>
    </submittedName>
</protein>
<dbReference type="Gene3D" id="3.90.79.10">
    <property type="entry name" value="Nucleoside Triphosphate Pyrophosphohydrolase"/>
    <property type="match status" value="1"/>
</dbReference>
<keyword evidence="9" id="KW-1185">Reference proteome</keyword>
<dbReference type="InterPro" id="IPR045121">
    <property type="entry name" value="CoAse"/>
</dbReference>
<evidence type="ECO:0000256" key="6">
    <source>
        <dbReference type="ARBA" id="ARBA00023211"/>
    </source>
</evidence>
<dbReference type="InterPro" id="IPR020084">
    <property type="entry name" value="NUDIX_hydrolase_CS"/>
</dbReference>
<evidence type="ECO:0000256" key="2">
    <source>
        <dbReference type="ARBA" id="ARBA00001946"/>
    </source>
</evidence>
<evidence type="ECO:0000256" key="3">
    <source>
        <dbReference type="ARBA" id="ARBA00022723"/>
    </source>
</evidence>
<proteinExistence type="predicted"/>
<dbReference type="PANTHER" id="PTHR12992:SF11">
    <property type="entry name" value="MITOCHONDRIAL COENZYME A DIPHOSPHATASE NUDT8"/>
    <property type="match status" value="1"/>
</dbReference>
<dbReference type="PROSITE" id="PS51462">
    <property type="entry name" value="NUDIX"/>
    <property type="match status" value="1"/>
</dbReference>
<evidence type="ECO:0000256" key="4">
    <source>
        <dbReference type="ARBA" id="ARBA00022801"/>
    </source>
</evidence>
<dbReference type="GeneID" id="90448418"/>
<dbReference type="Pfam" id="PF00293">
    <property type="entry name" value="NUDIX"/>
    <property type="match status" value="1"/>
</dbReference>
<dbReference type="RefSeq" id="WP_346297666.1">
    <property type="nucleotide sequence ID" value="NZ_CP087714.1"/>
</dbReference>